<dbReference type="Pfam" id="PF04196">
    <property type="entry name" value="Bunya_RdRp"/>
    <property type="match status" value="1"/>
</dbReference>
<evidence type="ECO:0000256" key="15">
    <source>
        <dbReference type="ARBA" id="ARBA00023211"/>
    </source>
</evidence>
<evidence type="ECO:0000256" key="14">
    <source>
        <dbReference type="ARBA" id="ARBA00023184"/>
    </source>
</evidence>
<reference evidence="22 23" key="1">
    <citation type="journal article" date="2021" name="Arch. Virol.">
        <title>Toyo virus, a novel member of the Kaisodi group in the genus Uukuvirus (family Phenuiviridae) found in Haemaphysalis formosensis ticks in Japan.</title>
        <authorList>
            <person name="Kobayashi D."/>
            <person name="Kuwata R."/>
            <person name="Kimura T."/>
            <person name="Faizah A.N."/>
            <person name="Higa Y."/>
            <person name="Hayashi T."/>
            <person name="Sawabe K."/>
            <person name="Isawa H."/>
        </authorList>
    </citation>
    <scope>NUCLEOTIDE SEQUENCE [LARGE SCALE GENOMIC DNA]</scope>
    <source>
        <strain evidence="22 23">IM-OI100</strain>
    </source>
</reference>
<evidence type="ECO:0000256" key="18">
    <source>
        <dbReference type="ARBA" id="ARBA00031012"/>
    </source>
</evidence>
<evidence type="ECO:0000256" key="2">
    <source>
        <dbReference type="ARBA" id="ARBA00001946"/>
    </source>
</evidence>
<evidence type="ECO:0000256" key="16">
    <source>
        <dbReference type="ARBA" id="ARBA00030285"/>
    </source>
</evidence>
<sequence>EKGSSIKQTHRVRFDDAGTLIHDFTFAHWSETTDELLQDHFPTIRDDYNRWTPDFIGTRLDGVKDVVEFTTFRSVDERAARRRFLEKVGKYQMPLEIRSHSVPGILLFAVCVFEGGVVSNLDLTDLEVDELCFRFSVVKSVFGTLREQMLVQDYSDPEESKLERAAQQTFLRIQHRFDVTEANFHPFSREMFKNFREGDADEEYASRAIGAAFEEAKQTVLERNFFSFDLPADLRLEANSTEAEIAVATFIKEVDSKAERPDHAHKSTIPFPGIIPKVTGDTLSLMGLTELPAICILKDATGMAWEETISKVRCGEVERLEENADLEREIALTGEDLDHTEDFKQSRQKYHRVDLSNLDMDVRLELAKQGVEAKEFRDNPVIKEKRSFSKKTFSLHADTEDINTFLQEEGHLFDQEFEQDVPDSFEKCVQSAAHFQELHGLKSSNNPWYSSILTFLRLPIGVWLFFVTCVGVELSISLKQHCGRRKFIIKKLRFFDVYLLIKPTNSGSHIFYSIGFHKSAIMGLLHTSSVFKALHEEDGWCWTEFHSFKMSKLTNPVKCLSSMHSLYWYWREFYEIPFWTGSASDYQTCQTRANFMFKLTLLILLEDKAKSEEIITLSRYVMMEGFKAEPELPKPHKMIEKLPTALRTKLQVWLTHKILDTMIRISRKPFSISLERGGLKWNGMFNPFIGETVISTQKLISLFYLGYLKNKEESPEQNASIKMYSKILEYELKHSKRYEYLGLLDPPPEDCRYHEYSPSLIKLLCKNGIHILRQKLGESWREIIHKEIIHEISKLDLERLATLKASSQFCEEWYTLQKDKTYHRCKVIERVSEYVTDQTSHVFQILEKCLEKIEDRGCMHICLFKKPQHGGLREIYVLGFEERVVQLVVETISRTICRHFPSETLTNPKSKLSIPELHGRYASKICGSRHQTIGTSDDARTWNQGHHVSKFPLMLIQFTKDELHPFLFRAGSLFMRKRIMLDQRLLSILELNSNLETNDPTLKLLHDVYHGNVAVDWMPKKGGYIQTETGMMQGILHYTSSLFHTILQVWMKKTMARAVRQVMGENTTRQVHVDVLQSSDDSGMLVSFPSDNVDITMRCRHRIAVMFEFKKILGKLIGIYSSVKSTSNTPFVLEFNSEFFFHTNHNRPVFRWIAAVDTISEQESLAARQEEMSNNLTSVLEGGGSFSLVTFCQYSQMFLHYVLLGLTVSPVFREFICIAREYMDPALGFFIMDPPFSPGLNGFKYNLWTACRKGSLGIKYKYFMTILESVTSPEEMKSSWKCLDTTTSGTFVQSVLIRWGDRKKWERLVDKIIGVEDWIEKIDDNPYILYRRPISGEEVRLKLAVKIHSPGVASSLSKGNAVVRIIASSVYILTRSVLSDNLMRLERGETAQKSSLLRRVLAFNGLLGSRSAHLSEDQMLLLFPHHQEYLSMTDKLSQLNCLSGKFTAKQSHITQTRIEVIEMERFMRVRAEDLVCDKWFGTNRARINPKQFDKEWDLLRTTIGWLRDTASETLALSPFNHHPPMQNFFSRLETKGRAVRITGSPIKQRSGVSNMLTAVRDNFFPGFQLTNIFDSAGMERSESASLIKHCAFLILAGPYTESRKKRMIEEVCTNLNQVPLRLNQYKSRLNSIGLIQWFLKSPEDPAIFEHICNTNSGVIGGFSKPQKSKAVGSGFVYYGSGTWRGIVYGLNIQIEVDSDKGSEFTFLSAVTIDSDSSREFLPMFLRTWCEEMNVSNKVTPRLSRSKKPIFFLYNFQMLSTISPAGCPIYCESSRAFVRMDLDINKLGLSIRGNTLNLRYYESVQEQARGYGRGMNMVSFTSRDSDAGQEEARALSRLLDQKKLGFASKEPSTSWMTMRALSSVSLDVLLKETSRTFLIAAGIDKDRLLKCIKEALISSLKRMGVFLSDLKEAVEKMATYALENAMEDCWNLCMEIDEIMKDDVFIPAEAEEAYEFNVAEFDIDVTDAGPFGLMSIEESTRARFYYHSIMEEVARKMISTLGHKGVRNLMVHKTYPKIHRDLVREWCKYLEMDFKDLEAIDDEGFGILLGPNIAESQIG</sequence>
<name>A0ABM7PP89_9VIRU</name>
<evidence type="ECO:0000256" key="8">
    <source>
        <dbReference type="ARBA" id="ARBA00022679"/>
    </source>
</evidence>
<evidence type="ECO:0000256" key="20">
    <source>
        <dbReference type="ARBA" id="ARBA00046037"/>
    </source>
</evidence>
<proteinExistence type="inferred from homology"/>
<evidence type="ECO:0000256" key="19">
    <source>
        <dbReference type="ARBA" id="ARBA00034123"/>
    </source>
</evidence>
<comment type="function">
    <text evidence="20">RNA-dependent RNA polymerase, which is responsible for the replication and transcription of the viral RNA genome using antigenomic RNA as an intermediate. During transcription, synthesizes subgenomic RNAs and assures their capping by a cap-snatching mechanism, which involves the endonuclease activity cleaving the host capped pre-mRNAs. These short capped RNAs are then used as primers for viral transcription. The 3'-end of subgenomic mRNAs molecules are not polyadenylated. During replication, the polymerase binds the 5' and 3' vRNA extremities at distinct sites. In turn, significant conformational changes occur in the polymerase and in vRNA to initiate active RNA synthesis. As a consequence of the use of the same enzyme for both transcription and replication, these mechanisms need to be well coordinated.</text>
</comment>
<feature type="domain" description="RdRp catalytic" evidence="21">
    <location>
        <begin position="922"/>
        <end position="1117"/>
    </location>
</feature>
<protein>
    <recommendedName>
        <fullName evidence="7">RNA-directed RNA polymerase L</fullName>
        <ecNumber evidence="6">2.7.7.48</ecNumber>
    </recommendedName>
    <alternativeName>
        <fullName evidence="16">Large structural protein</fullName>
    </alternativeName>
    <alternativeName>
        <fullName evidence="18">Replicase</fullName>
    </alternativeName>
    <alternativeName>
        <fullName evidence="17">Transcriptase</fullName>
    </alternativeName>
</protein>
<evidence type="ECO:0000256" key="7">
    <source>
        <dbReference type="ARBA" id="ARBA00018602"/>
    </source>
</evidence>
<evidence type="ECO:0000256" key="4">
    <source>
        <dbReference type="ARBA" id="ARBA00004328"/>
    </source>
</evidence>
<dbReference type="GeneID" id="80554502"/>
<evidence type="ECO:0000256" key="6">
    <source>
        <dbReference type="ARBA" id="ARBA00012494"/>
    </source>
</evidence>
<keyword evidence="8" id="KW-0808">Transferase</keyword>
<gene>
    <name evidence="22" type="primary">RdRp</name>
</gene>
<accession>A0ABM7PP89</accession>
<keyword evidence="22" id="KW-0696">RNA-directed RNA polymerase</keyword>
<comment type="cofactor">
    <cofactor evidence="2">
        <name>Mg(2+)</name>
        <dbReference type="ChEBI" id="CHEBI:18420"/>
    </cofactor>
</comment>
<evidence type="ECO:0000256" key="9">
    <source>
        <dbReference type="ARBA" id="ARBA00022723"/>
    </source>
</evidence>
<dbReference type="InterPro" id="IPR007322">
    <property type="entry name" value="RNA_pol_bunyavir"/>
</dbReference>
<evidence type="ECO:0000259" key="21">
    <source>
        <dbReference type="PROSITE" id="PS50525"/>
    </source>
</evidence>
<dbReference type="InterPro" id="IPR022531">
    <property type="entry name" value="L_PA-C-like"/>
</dbReference>
<dbReference type="Pfam" id="PF12603">
    <property type="entry name" value="L_PA-C-like"/>
    <property type="match status" value="1"/>
</dbReference>
<comment type="cofactor">
    <cofactor evidence="1">
        <name>Mn(2+)</name>
        <dbReference type="ChEBI" id="CHEBI:29035"/>
    </cofactor>
</comment>
<dbReference type="RefSeq" id="YP_010840834.1">
    <property type="nucleotide sequence ID" value="NC_079057.1"/>
</dbReference>
<dbReference type="EMBL" id="LC618931">
    <property type="protein sequence ID" value="BCT55140.1"/>
    <property type="molecule type" value="Viral_cRNA"/>
</dbReference>
<comment type="similarity">
    <text evidence="19">Belongs to the Bunyavirales RNA polymerase family.</text>
</comment>
<evidence type="ECO:0000256" key="17">
    <source>
        <dbReference type="ARBA" id="ARBA00030436"/>
    </source>
</evidence>
<evidence type="ECO:0000256" key="3">
    <source>
        <dbReference type="ARBA" id="ARBA00004136"/>
    </source>
</evidence>
<evidence type="ECO:0000256" key="5">
    <source>
        <dbReference type="ARBA" id="ARBA00004452"/>
    </source>
</evidence>
<keyword evidence="10" id="KW-0378">Hydrolase</keyword>
<comment type="subcellular location">
    <subcellularLocation>
        <location evidence="3">Host Golgi apparatus</location>
    </subcellularLocation>
    <subcellularLocation>
        <location evidence="5">Host endoplasmic reticulum-Golgi intermediate compartment</location>
    </subcellularLocation>
    <subcellularLocation>
        <location evidence="4">Virion</location>
    </subcellularLocation>
</comment>
<evidence type="ECO:0000256" key="13">
    <source>
        <dbReference type="ARBA" id="ARBA00022844"/>
    </source>
</evidence>
<dbReference type="Proteomes" id="UP001156770">
    <property type="component" value="Genome"/>
</dbReference>
<evidence type="ECO:0000256" key="12">
    <source>
        <dbReference type="ARBA" id="ARBA00022842"/>
    </source>
</evidence>
<evidence type="ECO:0000256" key="1">
    <source>
        <dbReference type="ARBA" id="ARBA00001936"/>
    </source>
</evidence>
<keyword evidence="9" id="KW-0479">Metal-binding</keyword>
<feature type="non-terminal residue" evidence="22">
    <location>
        <position position="1"/>
    </location>
</feature>
<keyword evidence="22" id="KW-0548">Nucleotidyltransferase</keyword>
<organism evidence="22 23">
    <name type="scientific">Toyo virus</name>
    <dbReference type="NCBI Taxonomy" id="2874031"/>
    <lineage>
        <taxon>Viruses</taxon>
        <taxon>Riboviria</taxon>
        <taxon>Orthornavirae</taxon>
        <taxon>Negarnaviricota</taxon>
        <taxon>Polyploviricotina</taxon>
        <taxon>Bunyaviricetes</taxon>
        <taxon>Hareavirales</taxon>
        <taxon>Phenuiviridae</taxon>
        <taxon>Uukuvirus</taxon>
        <taxon>Uukuvirus toyoense</taxon>
    </lineage>
</organism>
<keyword evidence="13" id="KW-0946">Virion</keyword>
<evidence type="ECO:0000313" key="23">
    <source>
        <dbReference type="Proteomes" id="UP001156770"/>
    </source>
</evidence>
<dbReference type="Pfam" id="PF15518">
    <property type="entry name" value="L_protein_N"/>
    <property type="match status" value="1"/>
</dbReference>
<dbReference type="EC" id="2.7.7.48" evidence="6"/>
<evidence type="ECO:0000313" key="22">
    <source>
        <dbReference type="EMBL" id="BCT55140.1"/>
    </source>
</evidence>
<dbReference type="InterPro" id="IPR007099">
    <property type="entry name" value="RNA-dir_pol_NSvirus"/>
</dbReference>
<keyword evidence="12" id="KW-0460">Magnesium</keyword>
<keyword evidence="23" id="KW-1185">Reference proteome</keyword>
<evidence type="ECO:0000256" key="10">
    <source>
        <dbReference type="ARBA" id="ARBA00022801"/>
    </source>
</evidence>
<dbReference type="GO" id="GO:0003968">
    <property type="term" value="F:RNA-directed RNA polymerase activity"/>
    <property type="evidence" value="ECO:0007669"/>
    <property type="project" value="UniProtKB-KW"/>
</dbReference>
<evidence type="ECO:0000256" key="11">
    <source>
        <dbReference type="ARBA" id="ARBA00022812"/>
    </source>
</evidence>
<dbReference type="PROSITE" id="PS50525">
    <property type="entry name" value="RDRP_SSRNA_NEG_SEG"/>
    <property type="match status" value="1"/>
</dbReference>
<keyword evidence="15" id="KW-0464">Manganese</keyword>
<dbReference type="InterPro" id="IPR029124">
    <property type="entry name" value="L_protein_N"/>
</dbReference>
<keyword evidence="14" id="KW-1038">Host endoplasmic reticulum</keyword>
<keyword evidence="11" id="KW-1040">Host Golgi apparatus</keyword>